<keyword evidence="3" id="KW-1185">Reference proteome</keyword>
<sequence length="412" mass="47222">MAQTFQEALQATEDLPLIAYSFLEETDADFAVKLATQEMNQIEFRSRHASMARRLNGRFKDLLEVYVESSGSAFWGTRVDFLHRTMRDFLRSRAVRSMLGRYLEEESFNANTSLCRSYLALIKTMPVQDVKEGYILLIIKEQLDNIMRHAYQAEIEQRSSDRELLDALEPTLAESPSRGHWPRCHISELVRKKLNVSSNPCDSLEIASFFDLAVASGLSHYVSERLSETPSLISEGQMPILGYALQFWVILKCRESDLLAMFRLLLERGLDPNKDFHGKVTWLAWLLFISKGNLSAESNEGRLRILDLLLRYGGDLQREDVVSEPNSLWEHFVEFFHFNCRDPETASEADFFYVFDIFLFHKADPHGVILSPLSATDGQYPNKASITLSDIFNGKFPRALASRLLRRLQAVS</sequence>
<evidence type="ECO:0000259" key="1">
    <source>
        <dbReference type="Pfam" id="PF25053"/>
    </source>
</evidence>
<comment type="caution">
    <text evidence="2">The sequence shown here is derived from an EMBL/GenBank/DDBJ whole genome shotgun (WGS) entry which is preliminary data.</text>
</comment>
<feature type="domain" description="DUF7791" evidence="1">
    <location>
        <begin position="9"/>
        <end position="126"/>
    </location>
</feature>
<evidence type="ECO:0000313" key="2">
    <source>
        <dbReference type="EMBL" id="KAK3166914.1"/>
    </source>
</evidence>
<protein>
    <recommendedName>
        <fullName evidence="1">DUF7791 domain-containing protein</fullName>
    </recommendedName>
</protein>
<dbReference type="EMBL" id="JASNWA010000011">
    <property type="protein sequence ID" value="KAK3166914.1"/>
    <property type="molecule type" value="Genomic_DNA"/>
</dbReference>
<accession>A0AAE0DEX9</accession>
<gene>
    <name evidence="2" type="ORF">OEA41_010039</name>
</gene>
<proteinExistence type="predicted"/>
<dbReference type="Proteomes" id="UP001276659">
    <property type="component" value="Unassembled WGS sequence"/>
</dbReference>
<dbReference type="Pfam" id="PF25053">
    <property type="entry name" value="DUF7791"/>
    <property type="match status" value="1"/>
</dbReference>
<organism evidence="2 3">
    <name type="scientific">Lepraria neglecta</name>
    <dbReference type="NCBI Taxonomy" id="209136"/>
    <lineage>
        <taxon>Eukaryota</taxon>
        <taxon>Fungi</taxon>
        <taxon>Dikarya</taxon>
        <taxon>Ascomycota</taxon>
        <taxon>Pezizomycotina</taxon>
        <taxon>Lecanoromycetes</taxon>
        <taxon>OSLEUM clade</taxon>
        <taxon>Lecanoromycetidae</taxon>
        <taxon>Lecanorales</taxon>
        <taxon>Lecanorineae</taxon>
        <taxon>Stereocaulaceae</taxon>
        <taxon>Lepraria</taxon>
    </lineage>
</organism>
<reference evidence="2" key="1">
    <citation type="submission" date="2022-11" db="EMBL/GenBank/DDBJ databases">
        <title>Chromosomal genome sequence assembly and mating type (MAT) locus characterization of the leprose asexual lichenized fungus Lepraria neglecta (Nyl.) Erichsen.</title>
        <authorList>
            <person name="Allen J.L."/>
            <person name="Pfeffer B."/>
        </authorList>
    </citation>
    <scope>NUCLEOTIDE SEQUENCE</scope>
    <source>
        <strain evidence="2">Allen 5258</strain>
    </source>
</reference>
<name>A0AAE0DEX9_9LECA</name>
<dbReference type="AlphaFoldDB" id="A0AAE0DEX9"/>
<evidence type="ECO:0000313" key="3">
    <source>
        <dbReference type="Proteomes" id="UP001276659"/>
    </source>
</evidence>
<dbReference type="InterPro" id="IPR056693">
    <property type="entry name" value="DUF7791"/>
</dbReference>